<feature type="compositionally biased region" description="Acidic residues" evidence="1">
    <location>
        <begin position="67"/>
        <end position="77"/>
    </location>
</feature>
<proteinExistence type="predicted"/>
<comment type="caution">
    <text evidence="2">The sequence shown here is derived from an EMBL/GenBank/DDBJ whole genome shotgun (WGS) entry which is preliminary data.</text>
</comment>
<feature type="compositionally biased region" description="Basic and acidic residues" evidence="1">
    <location>
        <begin position="16"/>
        <end position="26"/>
    </location>
</feature>
<evidence type="ECO:0000256" key="1">
    <source>
        <dbReference type="SAM" id="MobiDB-lite"/>
    </source>
</evidence>
<dbReference type="AlphaFoldDB" id="A0A8T0QFQ8"/>
<gene>
    <name evidence="2" type="ORF">PVAP13_7KG208000</name>
</gene>
<feature type="region of interest" description="Disordered" evidence="1">
    <location>
        <begin position="48"/>
        <end position="87"/>
    </location>
</feature>
<protein>
    <submittedName>
        <fullName evidence="2">Uncharacterized protein</fullName>
    </submittedName>
</protein>
<evidence type="ECO:0000313" key="2">
    <source>
        <dbReference type="EMBL" id="KAG2572900.1"/>
    </source>
</evidence>
<dbReference type="EMBL" id="CM029049">
    <property type="protein sequence ID" value="KAG2572900.1"/>
    <property type="molecule type" value="Genomic_DNA"/>
</dbReference>
<organism evidence="2 3">
    <name type="scientific">Panicum virgatum</name>
    <name type="common">Blackwell switchgrass</name>
    <dbReference type="NCBI Taxonomy" id="38727"/>
    <lineage>
        <taxon>Eukaryota</taxon>
        <taxon>Viridiplantae</taxon>
        <taxon>Streptophyta</taxon>
        <taxon>Embryophyta</taxon>
        <taxon>Tracheophyta</taxon>
        <taxon>Spermatophyta</taxon>
        <taxon>Magnoliopsida</taxon>
        <taxon>Liliopsida</taxon>
        <taxon>Poales</taxon>
        <taxon>Poaceae</taxon>
        <taxon>PACMAD clade</taxon>
        <taxon>Panicoideae</taxon>
        <taxon>Panicodae</taxon>
        <taxon>Paniceae</taxon>
        <taxon>Panicinae</taxon>
        <taxon>Panicum</taxon>
        <taxon>Panicum sect. Hiantes</taxon>
    </lineage>
</organism>
<reference evidence="2" key="1">
    <citation type="submission" date="2020-05" db="EMBL/GenBank/DDBJ databases">
        <title>WGS assembly of Panicum virgatum.</title>
        <authorList>
            <person name="Lovell J.T."/>
            <person name="Jenkins J."/>
            <person name="Shu S."/>
            <person name="Juenger T.E."/>
            <person name="Schmutz J."/>
        </authorList>
    </citation>
    <scope>NUCLEOTIDE SEQUENCE</scope>
    <source>
        <strain evidence="2">AP13</strain>
    </source>
</reference>
<dbReference type="Proteomes" id="UP000823388">
    <property type="component" value="Chromosome 7K"/>
</dbReference>
<accession>A0A8T0QFQ8</accession>
<feature type="region of interest" description="Disordered" evidence="1">
    <location>
        <begin position="1"/>
        <end position="32"/>
    </location>
</feature>
<sequence length="135" mass="14474">MPPAAPFRSILAQVEQHNDDDPKPGDPDVPSIFELPRCCAAWGRHSLGAAQPPASSLANEDGGHEREEDDADMDADAESPMATTSRTASCSPFLFSVLPFFCRSRTSSPSVSCCRLTPSWPGYAGASRAPRHQLC</sequence>
<evidence type="ECO:0000313" key="3">
    <source>
        <dbReference type="Proteomes" id="UP000823388"/>
    </source>
</evidence>
<name>A0A8T0QFQ8_PANVG</name>
<keyword evidence="3" id="KW-1185">Reference proteome</keyword>